<evidence type="ECO:0000256" key="1">
    <source>
        <dbReference type="ARBA" id="ARBA00004127"/>
    </source>
</evidence>
<dbReference type="GO" id="GO:0005783">
    <property type="term" value="C:endoplasmic reticulum"/>
    <property type="evidence" value="ECO:0007669"/>
    <property type="project" value="TreeGrafter"/>
</dbReference>
<gene>
    <name evidence="7" type="primary">AGMO_1</name>
    <name evidence="7" type="ORF">E2C01_071781</name>
</gene>
<evidence type="ECO:0000256" key="4">
    <source>
        <dbReference type="ARBA" id="ARBA00023002"/>
    </source>
</evidence>
<organism evidence="7 8">
    <name type="scientific">Portunus trituberculatus</name>
    <name type="common">Swimming crab</name>
    <name type="synonym">Neptunus trituberculatus</name>
    <dbReference type="NCBI Taxonomy" id="210409"/>
    <lineage>
        <taxon>Eukaryota</taxon>
        <taxon>Metazoa</taxon>
        <taxon>Ecdysozoa</taxon>
        <taxon>Arthropoda</taxon>
        <taxon>Crustacea</taxon>
        <taxon>Multicrustacea</taxon>
        <taxon>Malacostraca</taxon>
        <taxon>Eumalacostraca</taxon>
        <taxon>Eucarida</taxon>
        <taxon>Decapoda</taxon>
        <taxon>Pleocyemata</taxon>
        <taxon>Brachyura</taxon>
        <taxon>Eubrachyura</taxon>
        <taxon>Portunoidea</taxon>
        <taxon>Portunidae</taxon>
        <taxon>Portuninae</taxon>
        <taxon>Portunus</taxon>
    </lineage>
</organism>
<keyword evidence="2" id="KW-0812">Transmembrane</keyword>
<dbReference type="EMBL" id="VSRR010045611">
    <property type="protein sequence ID" value="MPC77329.1"/>
    <property type="molecule type" value="Genomic_DNA"/>
</dbReference>
<evidence type="ECO:0000256" key="3">
    <source>
        <dbReference type="ARBA" id="ARBA00022989"/>
    </source>
</evidence>
<keyword evidence="3" id="KW-1133">Transmembrane helix</keyword>
<accession>A0A5B7I607</accession>
<dbReference type="Proteomes" id="UP000324222">
    <property type="component" value="Unassembled WGS sequence"/>
</dbReference>
<comment type="caution">
    <text evidence="7">The sequence shown here is derived from an EMBL/GenBank/DDBJ whole genome shotgun (WGS) entry which is preliminary data.</text>
</comment>
<feature type="chain" id="PRO_5022771610" evidence="6">
    <location>
        <begin position="36"/>
        <end position="89"/>
    </location>
</feature>
<dbReference type="GO" id="GO:0006643">
    <property type="term" value="P:membrane lipid metabolic process"/>
    <property type="evidence" value="ECO:0007669"/>
    <property type="project" value="TreeGrafter"/>
</dbReference>
<proteinExistence type="predicted"/>
<reference evidence="7 8" key="1">
    <citation type="submission" date="2019-05" db="EMBL/GenBank/DDBJ databases">
        <title>Another draft genome of Portunus trituberculatus and its Hox gene families provides insights of decapod evolution.</title>
        <authorList>
            <person name="Jeong J.-H."/>
            <person name="Song I."/>
            <person name="Kim S."/>
            <person name="Choi T."/>
            <person name="Kim D."/>
            <person name="Ryu S."/>
            <person name="Kim W."/>
        </authorList>
    </citation>
    <scope>NUCLEOTIDE SEQUENCE [LARGE SCALE GENOMIC DNA]</scope>
    <source>
        <tissue evidence="7">Muscle</tissue>
    </source>
</reference>
<evidence type="ECO:0000313" key="7">
    <source>
        <dbReference type="EMBL" id="MPC77329.1"/>
    </source>
</evidence>
<evidence type="ECO:0000256" key="6">
    <source>
        <dbReference type="SAM" id="SignalP"/>
    </source>
</evidence>
<dbReference type="GO" id="GO:0050479">
    <property type="term" value="F:glyceryl-ether monooxygenase activity"/>
    <property type="evidence" value="ECO:0007669"/>
    <property type="project" value="TreeGrafter"/>
</dbReference>
<keyword evidence="4" id="KW-0560">Oxidoreductase</keyword>
<keyword evidence="5" id="KW-0472">Membrane</keyword>
<evidence type="ECO:0000256" key="5">
    <source>
        <dbReference type="ARBA" id="ARBA00023136"/>
    </source>
</evidence>
<dbReference type="AlphaFoldDB" id="A0A5B7I607"/>
<comment type="subcellular location">
    <subcellularLocation>
        <location evidence="1">Endomembrane system</location>
        <topology evidence="1">Multi-pass membrane protein</topology>
    </subcellularLocation>
</comment>
<name>A0A5B7I607_PORTR</name>
<dbReference type="OrthoDB" id="6354873at2759"/>
<dbReference type="InterPro" id="IPR051689">
    <property type="entry name" value="Sterol_desaturase/TMEM195"/>
</dbReference>
<dbReference type="PANTHER" id="PTHR21624">
    <property type="entry name" value="STEROL DESATURASE-RELATED PROTEIN"/>
    <property type="match status" value="1"/>
</dbReference>
<protein>
    <submittedName>
        <fullName evidence="7">Alkylglycerol monooxygenase</fullName>
    </submittedName>
</protein>
<dbReference type="GO" id="GO:0016020">
    <property type="term" value="C:membrane"/>
    <property type="evidence" value="ECO:0007669"/>
    <property type="project" value="GOC"/>
</dbReference>
<keyword evidence="8" id="KW-1185">Reference proteome</keyword>
<keyword evidence="7" id="KW-0503">Monooxygenase</keyword>
<evidence type="ECO:0000313" key="8">
    <source>
        <dbReference type="Proteomes" id="UP000324222"/>
    </source>
</evidence>
<dbReference type="PANTHER" id="PTHR21624:SF1">
    <property type="entry name" value="ALKYLGLYCEROL MONOOXYGENASE"/>
    <property type="match status" value="1"/>
</dbReference>
<keyword evidence="6" id="KW-0732">Signal</keyword>
<evidence type="ECO:0000256" key="2">
    <source>
        <dbReference type="ARBA" id="ARBA00022692"/>
    </source>
</evidence>
<sequence length="89" mass="10193">MSIIYFSSISLFGFLFVSHSHVVCISFFQVPLCVSGSNKYCLDKNYGGVFIFWDHLFGTFEAPDKEQKIVYGILIQPEFFNPISHQVSE</sequence>
<feature type="signal peptide" evidence="6">
    <location>
        <begin position="1"/>
        <end position="35"/>
    </location>
</feature>